<dbReference type="EMBL" id="CACVKT020009528">
    <property type="protein sequence ID" value="CAC5422204.1"/>
    <property type="molecule type" value="Genomic_DNA"/>
</dbReference>
<organism evidence="3 4">
    <name type="scientific">Mytilus coruscus</name>
    <name type="common">Sea mussel</name>
    <dbReference type="NCBI Taxonomy" id="42192"/>
    <lineage>
        <taxon>Eukaryota</taxon>
        <taxon>Metazoa</taxon>
        <taxon>Spiralia</taxon>
        <taxon>Lophotrochozoa</taxon>
        <taxon>Mollusca</taxon>
        <taxon>Bivalvia</taxon>
        <taxon>Autobranchia</taxon>
        <taxon>Pteriomorphia</taxon>
        <taxon>Mytilida</taxon>
        <taxon>Mytiloidea</taxon>
        <taxon>Mytilidae</taxon>
        <taxon>Mytilinae</taxon>
        <taxon>Mytilus</taxon>
    </lineage>
</organism>
<sequence>MTDSTTRNCKVSCNIISTTDKNAIAKGLQQQTKKVHINQSKTCGRRTQSGVDFGYLPGNLFRKGSRYTSVSETMSTSVAIKVNAASPAGLSEEKKNGGEVFGTWKRQPSITSDANTDEEKSPNPASLLRRRSTFKGIATGLLSMRRFTKGRISISTAPEEVKPKVRMENTYKTDPDEGKEFRAMKVEDVVSSILEKELCNEKYEKERCKNLACDLSVLIKNRVKKMGFPRYKIICNVIIGQSLEQGIEMASQCIWSPSTDNFSCSSYRNGSLFAVATVHAVYYE</sequence>
<keyword evidence="4" id="KW-1185">Reference proteome</keyword>
<dbReference type="CDD" id="cd21451">
    <property type="entry name" value="DLC-like_TCTEX1D"/>
    <property type="match status" value="1"/>
</dbReference>
<evidence type="ECO:0000313" key="3">
    <source>
        <dbReference type="EMBL" id="CAC5422204.1"/>
    </source>
</evidence>
<protein>
    <recommendedName>
        <fullName evidence="5">TCTEX1D1</fullName>
    </recommendedName>
</protein>
<evidence type="ECO:0000313" key="4">
    <source>
        <dbReference type="Proteomes" id="UP000507470"/>
    </source>
</evidence>
<evidence type="ECO:0000256" key="1">
    <source>
        <dbReference type="ARBA" id="ARBA00005361"/>
    </source>
</evidence>
<dbReference type="AlphaFoldDB" id="A0A6J8ENN3"/>
<comment type="similarity">
    <text evidence="1">Belongs to the dynein light chain Tctex-type family.</text>
</comment>
<dbReference type="GO" id="GO:0045505">
    <property type="term" value="F:dynein intermediate chain binding"/>
    <property type="evidence" value="ECO:0007669"/>
    <property type="project" value="TreeGrafter"/>
</dbReference>
<evidence type="ECO:0000256" key="2">
    <source>
        <dbReference type="SAM" id="MobiDB-lite"/>
    </source>
</evidence>
<reference evidence="3 4" key="1">
    <citation type="submission" date="2020-06" db="EMBL/GenBank/DDBJ databases">
        <authorList>
            <person name="Li R."/>
            <person name="Bekaert M."/>
        </authorList>
    </citation>
    <scope>NUCLEOTIDE SEQUENCE [LARGE SCALE GENOMIC DNA]</scope>
    <source>
        <strain evidence="4">wild</strain>
    </source>
</reference>
<dbReference type="InterPro" id="IPR005334">
    <property type="entry name" value="Tctex-1-like"/>
</dbReference>
<dbReference type="Pfam" id="PF03645">
    <property type="entry name" value="Tctex-1"/>
    <property type="match status" value="1"/>
</dbReference>
<dbReference type="Gene3D" id="3.30.1140.40">
    <property type="entry name" value="Tctex-1"/>
    <property type="match status" value="1"/>
</dbReference>
<dbReference type="GO" id="GO:0005868">
    <property type="term" value="C:cytoplasmic dynein complex"/>
    <property type="evidence" value="ECO:0007669"/>
    <property type="project" value="TreeGrafter"/>
</dbReference>
<accession>A0A6J8ENN3</accession>
<name>A0A6J8ENN3_MYTCO</name>
<dbReference type="Proteomes" id="UP000507470">
    <property type="component" value="Unassembled WGS sequence"/>
</dbReference>
<proteinExistence type="inferred from homology"/>
<dbReference type="PANTHER" id="PTHR21255">
    <property type="entry name" value="T-COMPLEX-ASSOCIATED-TESTIS-EXPRESSED 1/ DYNEIN LIGHT CHAIN"/>
    <property type="match status" value="1"/>
</dbReference>
<gene>
    <name evidence="3" type="ORF">MCOR_54268</name>
</gene>
<dbReference type="OrthoDB" id="10260741at2759"/>
<evidence type="ECO:0008006" key="5">
    <source>
        <dbReference type="Google" id="ProtNLM"/>
    </source>
</evidence>
<feature type="region of interest" description="Disordered" evidence="2">
    <location>
        <begin position="89"/>
        <end position="128"/>
    </location>
</feature>
<dbReference type="GO" id="GO:0007018">
    <property type="term" value="P:microtubule-based movement"/>
    <property type="evidence" value="ECO:0007669"/>
    <property type="project" value="TreeGrafter"/>
</dbReference>
<dbReference type="InterPro" id="IPR038586">
    <property type="entry name" value="Tctex-1-like_sf"/>
</dbReference>
<dbReference type="GO" id="GO:0005737">
    <property type="term" value="C:cytoplasm"/>
    <property type="evidence" value="ECO:0007669"/>
    <property type="project" value="TreeGrafter"/>
</dbReference>
<dbReference type="PANTHER" id="PTHR21255:SF65">
    <property type="entry name" value="TCTEX1 DOMAIN-CONTAINING PROTEIN 2"/>
    <property type="match status" value="1"/>
</dbReference>